<dbReference type="InterPro" id="IPR038187">
    <property type="entry name" value="NAC_A/B_dom_sf"/>
</dbReference>
<dbReference type="AlphaFoldDB" id="A0A8J6BAQ0"/>
<reference evidence="4" key="1">
    <citation type="submission" date="2021-05" db="EMBL/GenBank/DDBJ databases">
        <title>A free-living protist that lacks canonical eukaryotic 1 DNA replication and segregation systems.</title>
        <authorList>
            <person name="Salas-Leiva D.E."/>
            <person name="Tromer E.C."/>
            <person name="Curtis B.A."/>
            <person name="Jerlstrom-Hultqvist J."/>
            <person name="Kolisko M."/>
            <person name="Yi Z."/>
            <person name="Salas-Leiva J.S."/>
            <person name="Gallot-Lavallee L."/>
            <person name="Kops G.J.P.L."/>
            <person name="Archibald J.M."/>
            <person name="Simpson A.G.B."/>
            <person name="Roger A.J."/>
        </authorList>
    </citation>
    <scope>NUCLEOTIDE SEQUENCE</scope>
    <source>
        <strain evidence="4">BICM</strain>
    </source>
</reference>
<evidence type="ECO:0000313" key="5">
    <source>
        <dbReference type="Proteomes" id="UP000717585"/>
    </source>
</evidence>
<proteinExistence type="inferred from homology"/>
<feature type="domain" description="NAC-A/B" evidence="3">
    <location>
        <begin position="30"/>
        <end position="98"/>
    </location>
</feature>
<dbReference type="InterPro" id="IPR002715">
    <property type="entry name" value="Nas_poly-pep-assoc_cplx_dom"/>
</dbReference>
<dbReference type="Proteomes" id="UP000717585">
    <property type="component" value="Unassembled WGS sequence"/>
</dbReference>
<keyword evidence="5" id="KW-1185">Reference proteome</keyword>
<evidence type="ECO:0000256" key="2">
    <source>
        <dbReference type="SAM" id="MobiDB-lite"/>
    </source>
</evidence>
<protein>
    <recommendedName>
        <fullName evidence="1">Nascent polypeptide-associated complex subunit beta</fullName>
    </recommendedName>
</protein>
<evidence type="ECO:0000313" key="4">
    <source>
        <dbReference type="EMBL" id="KAG9396794.1"/>
    </source>
</evidence>
<dbReference type="OrthoDB" id="8033832at2759"/>
<keyword evidence="1" id="KW-0804">Transcription</keyword>
<evidence type="ECO:0000256" key="1">
    <source>
        <dbReference type="RuleBase" id="RU361272"/>
    </source>
</evidence>
<sequence length="132" mass="14570">MVVDRSKLPARAAARVGGQRRTASHSHGAHVDVSAIKSASKKSQLQAVPGFDEVQIYLNENENGDVIKIQKPEINANIKSNTFVVSGGHQDRRPIGEFWQDLIGNTITPEQLQKLAELQKDMKAQETAEEKQ</sequence>
<feature type="region of interest" description="Disordered" evidence="2">
    <location>
        <begin position="1"/>
        <end position="31"/>
    </location>
</feature>
<evidence type="ECO:0000259" key="3">
    <source>
        <dbReference type="PROSITE" id="PS51151"/>
    </source>
</evidence>
<keyword evidence="1" id="KW-0805">Transcription regulation</keyword>
<name>A0A8J6BAQ0_9EUKA</name>
<organism evidence="4 5">
    <name type="scientific">Carpediemonas membranifera</name>
    <dbReference type="NCBI Taxonomy" id="201153"/>
    <lineage>
        <taxon>Eukaryota</taxon>
        <taxon>Metamonada</taxon>
        <taxon>Carpediemonas-like organisms</taxon>
        <taxon>Carpediemonas</taxon>
    </lineage>
</organism>
<accession>A0A8J6BAQ0</accession>
<comment type="subunit">
    <text evidence="1">Part of the nascent polypeptide-associated complex (NAC).</text>
</comment>
<feature type="compositionally biased region" description="Low complexity" evidence="2">
    <location>
        <begin position="10"/>
        <end position="21"/>
    </location>
</feature>
<comment type="caution">
    <text evidence="4">The sequence shown here is derived from an EMBL/GenBank/DDBJ whole genome shotgun (WGS) entry which is preliminary data.</text>
</comment>
<comment type="similarity">
    <text evidence="1">Belongs to the NAC-beta family.</text>
</comment>
<gene>
    <name evidence="4" type="ORF">J8273_1837</name>
</gene>
<dbReference type="Gene3D" id="2.20.70.30">
    <property type="entry name" value="Nascent polypeptide-associated complex domain"/>
    <property type="match status" value="1"/>
</dbReference>
<dbReference type="PROSITE" id="PS51151">
    <property type="entry name" value="NAC_AB"/>
    <property type="match status" value="1"/>
</dbReference>
<dbReference type="Pfam" id="PF01849">
    <property type="entry name" value="NAC"/>
    <property type="match status" value="1"/>
</dbReference>
<dbReference type="EMBL" id="JAHDYR010000005">
    <property type="protein sequence ID" value="KAG9396794.1"/>
    <property type="molecule type" value="Genomic_DNA"/>
</dbReference>